<protein>
    <submittedName>
        <fullName evidence="2">Uncharacterized protein</fullName>
    </submittedName>
</protein>
<organism evidence="2 3">
    <name type="scientific">Cyclocybe aegerita</name>
    <name type="common">Black poplar mushroom</name>
    <name type="synonym">Agrocybe aegerita</name>
    <dbReference type="NCBI Taxonomy" id="1973307"/>
    <lineage>
        <taxon>Eukaryota</taxon>
        <taxon>Fungi</taxon>
        <taxon>Dikarya</taxon>
        <taxon>Basidiomycota</taxon>
        <taxon>Agaricomycotina</taxon>
        <taxon>Agaricomycetes</taxon>
        <taxon>Agaricomycetidae</taxon>
        <taxon>Agaricales</taxon>
        <taxon>Agaricineae</taxon>
        <taxon>Bolbitiaceae</taxon>
        <taxon>Cyclocybe</taxon>
    </lineage>
</organism>
<reference evidence="2 3" key="1">
    <citation type="submission" date="2020-01" db="EMBL/GenBank/DDBJ databases">
        <authorList>
            <person name="Gupta K D."/>
        </authorList>
    </citation>
    <scope>NUCLEOTIDE SEQUENCE [LARGE SCALE GENOMIC DNA]</scope>
</reference>
<gene>
    <name evidence="2" type="ORF">AAE3_LOCUS11024</name>
</gene>
<evidence type="ECO:0000313" key="2">
    <source>
        <dbReference type="EMBL" id="CAA7268816.1"/>
    </source>
</evidence>
<dbReference type="EMBL" id="CACVBS010000070">
    <property type="protein sequence ID" value="CAA7268816.1"/>
    <property type="molecule type" value="Genomic_DNA"/>
</dbReference>
<sequence>MTGFTQWGLRSHLQQSLNPLCQDYHSEHEQGAAGVSSASEDEYVGPGTRQHSHSSPPVLAFQGDAFGSADDYLNDDLGQDVEMSVVDLDAGARGFDGPTGSAGDSDSEHLDELIKAEMVAELEAGWEPQREGAPVDHPDDVDMVEQDGGEEDVCMPIDPEDMGVNLDAPCWVVEKLLIDEGHGVKPKVVVRYSEKYPSSKAGAAMKEPNKHQAVDTFYQAAIAGSDTNLYAPFASRID</sequence>
<keyword evidence="3" id="KW-1185">Reference proteome</keyword>
<dbReference type="OrthoDB" id="2418900at2759"/>
<evidence type="ECO:0000313" key="3">
    <source>
        <dbReference type="Proteomes" id="UP000467700"/>
    </source>
</evidence>
<accession>A0A8S0WYC8</accession>
<evidence type="ECO:0000256" key="1">
    <source>
        <dbReference type="SAM" id="MobiDB-lite"/>
    </source>
</evidence>
<proteinExistence type="predicted"/>
<dbReference type="AlphaFoldDB" id="A0A8S0WYC8"/>
<name>A0A8S0WYC8_CYCAE</name>
<feature type="region of interest" description="Disordered" evidence="1">
    <location>
        <begin position="21"/>
        <end position="56"/>
    </location>
</feature>
<comment type="caution">
    <text evidence="2">The sequence shown here is derived from an EMBL/GenBank/DDBJ whole genome shotgun (WGS) entry which is preliminary data.</text>
</comment>
<dbReference type="Proteomes" id="UP000467700">
    <property type="component" value="Unassembled WGS sequence"/>
</dbReference>